<feature type="compositionally biased region" description="Basic and acidic residues" evidence="6">
    <location>
        <begin position="314"/>
        <end position="327"/>
    </location>
</feature>
<evidence type="ECO:0000256" key="2">
    <source>
        <dbReference type="ARBA" id="ARBA00022737"/>
    </source>
</evidence>
<organism evidence="8 9">
    <name type="scientific">Daedalea quercina L-15889</name>
    <dbReference type="NCBI Taxonomy" id="1314783"/>
    <lineage>
        <taxon>Eukaryota</taxon>
        <taxon>Fungi</taxon>
        <taxon>Dikarya</taxon>
        <taxon>Basidiomycota</taxon>
        <taxon>Agaricomycotina</taxon>
        <taxon>Agaricomycetes</taxon>
        <taxon>Polyporales</taxon>
        <taxon>Fomitopsis</taxon>
    </lineage>
</organism>
<feature type="compositionally biased region" description="Polar residues" evidence="6">
    <location>
        <begin position="1048"/>
        <end position="1057"/>
    </location>
</feature>
<evidence type="ECO:0000256" key="5">
    <source>
        <dbReference type="PROSITE-ProRule" id="PRU00125"/>
    </source>
</evidence>
<dbReference type="GO" id="GO:0030695">
    <property type="term" value="F:GTPase regulator activity"/>
    <property type="evidence" value="ECO:0007669"/>
    <property type="project" value="UniProtKB-ARBA"/>
</dbReference>
<keyword evidence="9" id="KW-1185">Reference proteome</keyword>
<accession>A0A165UD95</accession>
<feature type="compositionally biased region" description="Basic and acidic residues" evidence="6">
    <location>
        <begin position="575"/>
        <end position="590"/>
    </location>
</feature>
<feature type="compositionally biased region" description="Polar residues" evidence="6">
    <location>
        <begin position="328"/>
        <end position="341"/>
    </location>
</feature>
<dbReference type="SMART" id="SM00132">
    <property type="entry name" value="LIM"/>
    <property type="match status" value="3"/>
</dbReference>
<feature type="compositionally biased region" description="Low complexity" evidence="6">
    <location>
        <begin position="727"/>
        <end position="737"/>
    </location>
</feature>
<evidence type="ECO:0000256" key="6">
    <source>
        <dbReference type="SAM" id="MobiDB-lite"/>
    </source>
</evidence>
<feature type="domain" description="LIM zinc-binding" evidence="7">
    <location>
        <begin position="203"/>
        <end position="267"/>
    </location>
</feature>
<evidence type="ECO:0000313" key="9">
    <source>
        <dbReference type="Proteomes" id="UP000076727"/>
    </source>
</evidence>
<protein>
    <recommendedName>
        <fullName evidence="7">LIM zinc-binding domain-containing protein</fullName>
    </recommendedName>
</protein>
<gene>
    <name evidence="8" type="ORF">DAEQUDRAFT_760767</name>
</gene>
<evidence type="ECO:0000313" key="8">
    <source>
        <dbReference type="EMBL" id="KZT74745.1"/>
    </source>
</evidence>
<feature type="region of interest" description="Disordered" evidence="6">
    <location>
        <begin position="270"/>
        <end position="360"/>
    </location>
</feature>
<keyword evidence="1 5" id="KW-0479">Metal-binding</keyword>
<dbReference type="STRING" id="1314783.A0A165UD95"/>
<dbReference type="Proteomes" id="UP000076727">
    <property type="component" value="Unassembled WGS sequence"/>
</dbReference>
<evidence type="ECO:0000256" key="4">
    <source>
        <dbReference type="ARBA" id="ARBA00023038"/>
    </source>
</evidence>
<dbReference type="PROSITE" id="PS00478">
    <property type="entry name" value="LIM_DOMAIN_1"/>
    <property type="match status" value="1"/>
</dbReference>
<keyword evidence="2" id="KW-0677">Repeat</keyword>
<dbReference type="InterPro" id="IPR001781">
    <property type="entry name" value="Znf_LIM"/>
</dbReference>
<evidence type="ECO:0000259" key="7">
    <source>
        <dbReference type="PROSITE" id="PS50023"/>
    </source>
</evidence>
<feature type="region of interest" description="Disordered" evidence="6">
    <location>
        <begin position="490"/>
        <end position="632"/>
    </location>
</feature>
<feature type="region of interest" description="Disordered" evidence="6">
    <location>
        <begin position="869"/>
        <end position="901"/>
    </location>
</feature>
<feature type="region of interest" description="Disordered" evidence="6">
    <location>
        <begin position="48"/>
        <end position="82"/>
    </location>
</feature>
<dbReference type="PROSITE" id="PS50023">
    <property type="entry name" value="LIM_DOMAIN_2"/>
    <property type="match status" value="2"/>
</dbReference>
<keyword evidence="3 5" id="KW-0862">Zinc</keyword>
<feature type="region of interest" description="Disordered" evidence="6">
    <location>
        <begin position="1044"/>
        <end position="1088"/>
    </location>
</feature>
<dbReference type="AlphaFoldDB" id="A0A165UD95"/>
<proteinExistence type="predicted"/>
<dbReference type="GO" id="GO:0003712">
    <property type="term" value="F:transcription coregulator activity"/>
    <property type="evidence" value="ECO:0007669"/>
    <property type="project" value="TreeGrafter"/>
</dbReference>
<feature type="domain" description="LIM zinc-binding" evidence="7">
    <location>
        <begin position="771"/>
        <end position="849"/>
    </location>
</feature>
<feature type="region of interest" description="Disordered" evidence="6">
    <location>
        <begin position="94"/>
        <end position="126"/>
    </location>
</feature>
<sequence length="1100" mass="116591">MGFCRRCGDIVVGPRCKCGGTAVAPVVKWEQNGGKPQDKWSRIYVTREKSPTRPVRETVDDTPPLTSTTSSKRFPRPTSSITLGTRVSAHIVNATAPRPPSPLKHSSSIGSADSPPSTSAAAAAGILPNPNGSELAKVYGSVLQPKETLDSYHCALCSTPFPPDATIYPDPSTLSSTGVALTPGNNIRFLCRPCFTDNGGSKGDCAACYRPVLILKTEGGLVENGSRVWHKKCFLCNGCGKDIGDAPMVDLLGKPCCADCFDTCLARSNRKTPQKPGRNDDTPLSNLGGTRRGKLEREGSPALEELEQRLGIVRSRENTPVNDERPTRSSVGLKNPTTTPVRSPLASRYTPGNGGSVDNSPIAERLAARVRADSFPSIGSSPALQSNASARTFNRLKTPGPEILDGDGSPLSARRISRYRSPEPDDTFSDGSPATRRTYNRFRSSEPDVFGSSPISRATGSPRYGSPSAAPRQPTEEAIEKMKRRFLGQASPAPATSLTPPGSTSAETMTARRRSRSRARSSAVDESGVLRPSLTGTSTGGGQETPPRIPRKSGTPSLRNSPSVGPLQTSVRQNRTGETDYTLRRDRTGDDEVESLLGEKVPTGNLIDLGTETQESEVDLTRSESTGPMSDIPTVLSASRSSVSMGLGAVKGLGIRTATSRTDLNMAYDQSIPSTPDLASEFSDTTSTTQSSSAPSTPPSLSPPSRRTSGYGPNTKPDITPLKPQITSVSTTTGSGSRRSRASDVHTPTPKSKTLPNGVDLPSPTPFSPDARCAKCNLPLFTTKHGGKFVTVPEEPSSSGVPPKTYHTACFKCKVCDGPFEEHEGGRAVFVRGEDGACHVECAPPEKVKVHKFSSSIPKLPISTMVTTPLSTSRAHNTSSYSTREPTSSRYERPPPSAPATSTTFTFPKFGGGVSCPGCNVSVSPMERGVVSGPQGSRWHTNCLLCGGKGAKGRRKEEGKPGCGKKLDSAAKTDNDGRVWCRECLLLLPASMRTSSSPVRSPVMPSHTGNRSVVPQYTGTTTIARQFTGLGGLDAALMRQLTGGGLSPTRQLSSSPTKLHDGPRPGARYPRPKSVTGIRSTKSDGEGRGMFLVRQLTGGR</sequence>
<feature type="compositionally biased region" description="Low complexity" evidence="6">
    <location>
        <begin position="995"/>
        <end position="1006"/>
    </location>
</feature>
<evidence type="ECO:0000256" key="1">
    <source>
        <dbReference type="ARBA" id="ARBA00022723"/>
    </source>
</evidence>
<dbReference type="CDD" id="cd08368">
    <property type="entry name" value="LIM"/>
    <property type="match status" value="1"/>
</dbReference>
<evidence type="ECO:0000256" key="3">
    <source>
        <dbReference type="ARBA" id="ARBA00022833"/>
    </source>
</evidence>
<feature type="compositionally biased region" description="Low complexity" evidence="6">
    <location>
        <begin position="490"/>
        <end position="509"/>
    </location>
</feature>
<feature type="compositionally biased region" description="Polar residues" evidence="6">
    <location>
        <begin position="554"/>
        <end position="574"/>
    </location>
</feature>
<dbReference type="PANTHER" id="PTHR24205:SF16">
    <property type="entry name" value="GH01042P-RELATED"/>
    <property type="match status" value="1"/>
</dbReference>
<dbReference type="Gene3D" id="2.10.110.10">
    <property type="entry name" value="Cysteine Rich Protein"/>
    <property type="match status" value="3"/>
</dbReference>
<dbReference type="GO" id="GO:0005634">
    <property type="term" value="C:nucleus"/>
    <property type="evidence" value="ECO:0007669"/>
    <property type="project" value="TreeGrafter"/>
</dbReference>
<dbReference type="PANTHER" id="PTHR24205">
    <property type="entry name" value="FOUR AND A HALF LIM DOMAINS PROTEIN"/>
    <property type="match status" value="1"/>
</dbReference>
<feature type="compositionally biased region" description="Low complexity" evidence="6">
    <location>
        <begin position="683"/>
        <end position="695"/>
    </location>
</feature>
<feature type="compositionally biased region" description="Polar residues" evidence="6">
    <location>
        <begin position="869"/>
        <end position="889"/>
    </location>
</feature>
<dbReference type="EMBL" id="KV429032">
    <property type="protein sequence ID" value="KZT74745.1"/>
    <property type="molecule type" value="Genomic_DNA"/>
</dbReference>
<feature type="region of interest" description="Disordered" evidence="6">
    <location>
        <begin position="995"/>
        <end position="1014"/>
    </location>
</feature>
<feature type="compositionally biased region" description="Polar residues" evidence="6">
    <location>
        <begin position="377"/>
        <end position="392"/>
    </location>
</feature>
<feature type="region of interest" description="Disordered" evidence="6">
    <location>
        <begin position="668"/>
        <end position="760"/>
    </location>
</feature>
<keyword evidence="4 5" id="KW-0440">LIM domain</keyword>
<dbReference type="OrthoDB" id="1112565at2759"/>
<reference evidence="8 9" key="1">
    <citation type="journal article" date="2016" name="Mol. Biol. Evol.">
        <title>Comparative Genomics of Early-Diverging Mushroom-Forming Fungi Provides Insights into the Origins of Lignocellulose Decay Capabilities.</title>
        <authorList>
            <person name="Nagy L.G."/>
            <person name="Riley R."/>
            <person name="Tritt A."/>
            <person name="Adam C."/>
            <person name="Daum C."/>
            <person name="Floudas D."/>
            <person name="Sun H."/>
            <person name="Yadav J.S."/>
            <person name="Pangilinan J."/>
            <person name="Larsson K.H."/>
            <person name="Matsuura K."/>
            <person name="Barry K."/>
            <person name="Labutti K."/>
            <person name="Kuo R."/>
            <person name="Ohm R.A."/>
            <person name="Bhattacharya S.S."/>
            <person name="Shirouzu T."/>
            <person name="Yoshinaga Y."/>
            <person name="Martin F.M."/>
            <person name="Grigoriev I.V."/>
            <person name="Hibbett D.S."/>
        </authorList>
    </citation>
    <scope>NUCLEOTIDE SEQUENCE [LARGE SCALE GENOMIC DNA]</scope>
    <source>
        <strain evidence="8 9">L-15889</strain>
    </source>
</reference>
<feature type="compositionally biased region" description="Low complexity" evidence="6">
    <location>
        <begin position="106"/>
        <end position="124"/>
    </location>
</feature>
<feature type="compositionally biased region" description="Basic and acidic residues" evidence="6">
    <location>
        <begin position="48"/>
        <end position="59"/>
    </location>
</feature>
<name>A0A165UD95_9APHY</name>
<feature type="region of interest" description="Disordered" evidence="6">
    <location>
        <begin position="375"/>
        <end position="475"/>
    </location>
</feature>
<dbReference type="GO" id="GO:0046872">
    <property type="term" value="F:metal ion binding"/>
    <property type="evidence" value="ECO:0007669"/>
    <property type="project" value="UniProtKB-KW"/>
</dbReference>